<keyword evidence="3 6" id="KW-0808">Transferase</keyword>
<comment type="similarity">
    <text evidence="3">Belongs to the CoaE family.</text>
</comment>
<evidence type="ECO:0000256" key="1">
    <source>
        <dbReference type="ARBA" id="ARBA00022741"/>
    </source>
</evidence>
<keyword evidence="3 6" id="KW-0418">Kinase</keyword>
<dbReference type="Proteomes" id="UP001172737">
    <property type="component" value="Unassembled WGS sequence"/>
</dbReference>
<dbReference type="SUPFAM" id="SSF52540">
    <property type="entry name" value="P-loop containing nucleoside triphosphate hydrolases"/>
    <property type="match status" value="1"/>
</dbReference>
<keyword evidence="3" id="KW-0963">Cytoplasm</keyword>
<dbReference type="EMBL" id="JAUHQB010000014">
    <property type="protein sequence ID" value="MDN4484516.1"/>
    <property type="molecule type" value="Genomic_DNA"/>
</dbReference>
<dbReference type="Pfam" id="PF01121">
    <property type="entry name" value="CoaE"/>
    <property type="match status" value="1"/>
</dbReference>
<dbReference type="InterPro" id="IPR001977">
    <property type="entry name" value="Depp_CoAkinase"/>
</dbReference>
<dbReference type="Proteomes" id="UP001172756">
    <property type="component" value="Unassembled WGS sequence"/>
</dbReference>
<sequence>MLRIGLTGGIASGKSTALARFAELGARVVDHDQLSRRAVAPGSAALADIAREFGPRLIVKDELDRGALAQIVFADDHALARLNSIVHPYVMAMGQAADRQARAEGVRVIVHDIPLLVETGQDGEFDLVVTVAAELDTRVRRMIESRGMTEDDARARIRAQATDEQRAAAADVVLDGNATPEHLARQVDDFWHVHVPS</sequence>
<dbReference type="PROSITE" id="PS51219">
    <property type="entry name" value="DPCK"/>
    <property type="match status" value="1"/>
</dbReference>
<protein>
    <recommendedName>
        <fullName evidence="3 4">Dephospho-CoA kinase</fullName>
        <ecNumber evidence="3 4">2.7.1.24</ecNumber>
    </recommendedName>
    <alternativeName>
        <fullName evidence="3">Dephosphocoenzyme A kinase</fullName>
    </alternativeName>
</protein>
<dbReference type="NCBIfam" id="TIGR00152">
    <property type="entry name" value="dephospho-CoA kinase"/>
    <property type="match status" value="1"/>
</dbReference>
<dbReference type="GO" id="GO:0004140">
    <property type="term" value="F:dephospho-CoA kinase activity"/>
    <property type="evidence" value="ECO:0007669"/>
    <property type="project" value="UniProtKB-UniRule"/>
</dbReference>
<evidence type="ECO:0000256" key="2">
    <source>
        <dbReference type="ARBA" id="ARBA00022840"/>
    </source>
</evidence>
<dbReference type="PANTHER" id="PTHR10695:SF46">
    <property type="entry name" value="BIFUNCTIONAL COENZYME A SYNTHASE-RELATED"/>
    <property type="match status" value="1"/>
</dbReference>
<keyword evidence="3" id="KW-0173">Coenzyme A biosynthesis</keyword>
<dbReference type="GO" id="GO:0015937">
    <property type="term" value="P:coenzyme A biosynthetic process"/>
    <property type="evidence" value="ECO:0007669"/>
    <property type="project" value="UniProtKB-UniRule"/>
</dbReference>
<organism evidence="6 7">
    <name type="scientific">Demequina lignilytica</name>
    <dbReference type="NCBI Taxonomy" id="3051663"/>
    <lineage>
        <taxon>Bacteria</taxon>
        <taxon>Bacillati</taxon>
        <taxon>Actinomycetota</taxon>
        <taxon>Actinomycetes</taxon>
        <taxon>Micrococcales</taxon>
        <taxon>Demequinaceae</taxon>
        <taxon>Demequina</taxon>
    </lineage>
</organism>
<proteinExistence type="inferred from homology"/>
<comment type="subcellular location">
    <subcellularLocation>
        <location evidence="3">Cytoplasm</location>
    </subcellularLocation>
</comment>
<dbReference type="GO" id="GO:0005524">
    <property type="term" value="F:ATP binding"/>
    <property type="evidence" value="ECO:0007669"/>
    <property type="project" value="UniProtKB-UniRule"/>
</dbReference>
<evidence type="ECO:0000313" key="7">
    <source>
        <dbReference type="Proteomes" id="UP001172737"/>
    </source>
</evidence>
<evidence type="ECO:0000313" key="5">
    <source>
        <dbReference type="EMBL" id="MDN4484516.1"/>
    </source>
</evidence>
<dbReference type="AlphaFoldDB" id="A0AAW7M2N5"/>
<keyword evidence="7" id="KW-1185">Reference proteome</keyword>
<comment type="function">
    <text evidence="3">Catalyzes the phosphorylation of the 3'-hydroxyl group of dephosphocoenzyme A to form coenzyme A.</text>
</comment>
<reference evidence="5 8" key="2">
    <citation type="submission" date="2023-06" db="EMBL/GenBank/DDBJ databases">
        <title>SYSU T0a273.</title>
        <authorList>
            <person name="Gao L."/>
            <person name="Fang B.-Z."/>
            <person name="Li W.-J."/>
        </authorList>
    </citation>
    <scope>NUCLEOTIDE SEQUENCE [LARGE SCALE GENOMIC DNA]</scope>
    <source>
        <strain evidence="5 8">SYSU T0a273</strain>
    </source>
</reference>
<dbReference type="CDD" id="cd02022">
    <property type="entry name" value="DPCK"/>
    <property type="match status" value="1"/>
</dbReference>
<comment type="caution">
    <text evidence="6">The sequence shown here is derived from an EMBL/GenBank/DDBJ whole genome shotgun (WGS) entry which is preliminary data.</text>
</comment>
<feature type="binding site" evidence="3">
    <location>
        <begin position="11"/>
        <end position="16"/>
    </location>
    <ligand>
        <name>ATP</name>
        <dbReference type="ChEBI" id="CHEBI:30616"/>
    </ligand>
</feature>
<evidence type="ECO:0000256" key="3">
    <source>
        <dbReference type="HAMAP-Rule" id="MF_00376"/>
    </source>
</evidence>
<reference evidence="6" key="1">
    <citation type="submission" date="2023-06" db="EMBL/GenBank/DDBJ databases">
        <title>Sysu t00039.</title>
        <authorList>
            <person name="Gao L."/>
            <person name="Fang B.-Z."/>
            <person name="Li W.-J."/>
        </authorList>
    </citation>
    <scope>NUCLEOTIDE SEQUENCE</scope>
    <source>
        <strain evidence="6">SYSU T00039</strain>
    </source>
</reference>
<evidence type="ECO:0000256" key="4">
    <source>
        <dbReference type="NCBIfam" id="TIGR00152"/>
    </source>
</evidence>
<dbReference type="PANTHER" id="PTHR10695">
    <property type="entry name" value="DEPHOSPHO-COA KINASE-RELATED"/>
    <property type="match status" value="1"/>
</dbReference>
<evidence type="ECO:0000313" key="6">
    <source>
        <dbReference type="EMBL" id="MDN4489073.1"/>
    </source>
</evidence>
<comment type="catalytic activity">
    <reaction evidence="3">
        <text>3'-dephospho-CoA + ATP = ADP + CoA + H(+)</text>
        <dbReference type="Rhea" id="RHEA:18245"/>
        <dbReference type="ChEBI" id="CHEBI:15378"/>
        <dbReference type="ChEBI" id="CHEBI:30616"/>
        <dbReference type="ChEBI" id="CHEBI:57287"/>
        <dbReference type="ChEBI" id="CHEBI:57328"/>
        <dbReference type="ChEBI" id="CHEBI:456216"/>
        <dbReference type="EC" id="2.7.1.24"/>
    </reaction>
</comment>
<keyword evidence="2 3" id="KW-0067">ATP-binding</keyword>
<dbReference type="RefSeq" id="WP_301121481.1">
    <property type="nucleotide sequence ID" value="NZ_JAUHPX010000009.1"/>
</dbReference>
<dbReference type="NCBIfam" id="NF002879">
    <property type="entry name" value="PRK03333.1"/>
    <property type="match status" value="1"/>
</dbReference>
<dbReference type="Gene3D" id="3.40.50.300">
    <property type="entry name" value="P-loop containing nucleotide triphosphate hydrolases"/>
    <property type="match status" value="1"/>
</dbReference>
<comment type="pathway">
    <text evidence="3">Cofactor biosynthesis; coenzyme A biosynthesis; CoA from (R)-pantothenate: step 5/5.</text>
</comment>
<gene>
    <name evidence="3 6" type="primary">coaE</name>
    <name evidence="5" type="ORF">QQ002_13290</name>
    <name evidence="6" type="ORF">QQX10_12940</name>
</gene>
<evidence type="ECO:0000313" key="8">
    <source>
        <dbReference type="Proteomes" id="UP001172756"/>
    </source>
</evidence>
<dbReference type="EC" id="2.7.1.24" evidence="3 4"/>
<dbReference type="InterPro" id="IPR027417">
    <property type="entry name" value="P-loop_NTPase"/>
</dbReference>
<dbReference type="GO" id="GO:0005737">
    <property type="term" value="C:cytoplasm"/>
    <property type="evidence" value="ECO:0007669"/>
    <property type="project" value="UniProtKB-SubCell"/>
</dbReference>
<name>A0AAW7M2N5_9MICO</name>
<dbReference type="EMBL" id="JAUHPX010000009">
    <property type="protein sequence ID" value="MDN4489073.1"/>
    <property type="molecule type" value="Genomic_DNA"/>
</dbReference>
<dbReference type="HAMAP" id="MF_00376">
    <property type="entry name" value="Dephospho_CoA_kinase"/>
    <property type="match status" value="1"/>
</dbReference>
<keyword evidence="1 3" id="KW-0547">Nucleotide-binding</keyword>
<accession>A0AAW7M2N5</accession>